<keyword evidence="18" id="KW-1185">Reference proteome</keyword>
<dbReference type="PANTHER" id="PTHR22752">
    <property type="entry name" value="G PROTEIN-COUPLED RECEPTOR"/>
    <property type="match status" value="1"/>
</dbReference>
<feature type="region of interest" description="Disordered" evidence="15">
    <location>
        <begin position="225"/>
        <end position="256"/>
    </location>
</feature>
<dbReference type="GO" id="GO:0060170">
    <property type="term" value="C:ciliary membrane"/>
    <property type="evidence" value="ECO:0007669"/>
    <property type="project" value="UniProtKB-SubCell"/>
</dbReference>
<keyword evidence="6 16" id="KW-1133">Transmembrane helix</keyword>
<evidence type="ECO:0000256" key="3">
    <source>
        <dbReference type="ARBA" id="ARBA00022473"/>
    </source>
</evidence>
<evidence type="ECO:0000256" key="12">
    <source>
        <dbReference type="ARBA" id="ARBA00023180"/>
    </source>
</evidence>
<dbReference type="OrthoDB" id="5977853at2759"/>
<dbReference type="GO" id="GO:0004930">
    <property type="term" value="F:G protein-coupled receptor activity"/>
    <property type="evidence" value="ECO:0007669"/>
    <property type="project" value="UniProtKB-KW"/>
</dbReference>
<name>A0A6S7GNM0_PARCT</name>
<feature type="transmembrane region" description="Helical" evidence="16">
    <location>
        <begin position="448"/>
        <end position="469"/>
    </location>
</feature>
<evidence type="ECO:0000256" key="9">
    <source>
        <dbReference type="ARBA" id="ARBA00023136"/>
    </source>
</evidence>
<keyword evidence="10" id="KW-1015">Disulfide bond</keyword>
<keyword evidence="7" id="KW-0297">G-protein coupled receptor</keyword>
<feature type="region of interest" description="Disordered" evidence="15">
    <location>
        <begin position="394"/>
        <end position="417"/>
    </location>
</feature>
<organism evidence="17 18">
    <name type="scientific">Paramuricea clavata</name>
    <name type="common">Red gorgonian</name>
    <name type="synonym">Violescent sea-whip</name>
    <dbReference type="NCBI Taxonomy" id="317549"/>
    <lineage>
        <taxon>Eukaryota</taxon>
        <taxon>Metazoa</taxon>
        <taxon>Cnidaria</taxon>
        <taxon>Anthozoa</taxon>
        <taxon>Octocorallia</taxon>
        <taxon>Malacalcyonacea</taxon>
        <taxon>Plexauridae</taxon>
        <taxon>Paramuricea</taxon>
    </lineage>
</organism>
<keyword evidence="4" id="KW-1003">Cell membrane</keyword>
<feature type="compositionally biased region" description="Low complexity" evidence="15">
    <location>
        <begin position="86"/>
        <end position="95"/>
    </location>
</feature>
<dbReference type="EMBL" id="CACRXK020000989">
    <property type="protein sequence ID" value="CAB3986260.1"/>
    <property type="molecule type" value="Genomic_DNA"/>
</dbReference>
<feature type="region of interest" description="Disordered" evidence="15">
    <location>
        <begin position="86"/>
        <end position="119"/>
    </location>
</feature>
<keyword evidence="8" id="KW-0969">Cilium</keyword>
<protein>
    <submittedName>
        <fullName evidence="17">Muscarinic acetylcholine receptor M5-like</fullName>
    </submittedName>
</protein>
<dbReference type="CDD" id="cd00637">
    <property type="entry name" value="7tm_classA_rhodopsin-like"/>
    <property type="match status" value="2"/>
</dbReference>
<proteinExistence type="predicted"/>
<evidence type="ECO:0000256" key="6">
    <source>
        <dbReference type="ARBA" id="ARBA00022989"/>
    </source>
</evidence>
<keyword evidence="9 16" id="KW-0472">Membrane</keyword>
<evidence type="ECO:0000313" key="17">
    <source>
        <dbReference type="EMBL" id="CAB3986260.1"/>
    </source>
</evidence>
<evidence type="ECO:0000256" key="16">
    <source>
        <dbReference type="SAM" id="Phobius"/>
    </source>
</evidence>
<keyword evidence="11 17" id="KW-0675">Receptor</keyword>
<feature type="compositionally biased region" description="Polar residues" evidence="15">
    <location>
        <begin position="103"/>
        <end position="115"/>
    </location>
</feature>
<feature type="transmembrane region" description="Helical" evidence="16">
    <location>
        <begin position="49"/>
        <end position="75"/>
    </location>
</feature>
<dbReference type="AlphaFoldDB" id="A0A6S7GNM0"/>
<feature type="transmembrane region" description="Helical" evidence="16">
    <location>
        <begin position="7"/>
        <end position="29"/>
    </location>
</feature>
<keyword evidence="13" id="KW-0807">Transducer</keyword>
<evidence type="ECO:0000256" key="1">
    <source>
        <dbReference type="ARBA" id="ARBA00004309"/>
    </source>
</evidence>
<evidence type="ECO:0000256" key="15">
    <source>
        <dbReference type="SAM" id="MobiDB-lite"/>
    </source>
</evidence>
<dbReference type="PROSITE" id="PS50262">
    <property type="entry name" value="G_PROTEIN_RECEP_F1_2"/>
    <property type="match status" value="1"/>
</dbReference>
<evidence type="ECO:0000256" key="5">
    <source>
        <dbReference type="ARBA" id="ARBA00022692"/>
    </source>
</evidence>
<evidence type="ECO:0000256" key="13">
    <source>
        <dbReference type="ARBA" id="ARBA00023224"/>
    </source>
</evidence>
<dbReference type="Gene3D" id="1.20.1070.10">
    <property type="entry name" value="Rhodopsin 7-helix transmembrane proteins"/>
    <property type="match status" value="2"/>
</dbReference>
<dbReference type="GO" id="GO:0005768">
    <property type="term" value="C:endosome"/>
    <property type="evidence" value="ECO:0007669"/>
    <property type="project" value="TreeGrafter"/>
</dbReference>
<feature type="compositionally biased region" description="Low complexity" evidence="15">
    <location>
        <begin position="227"/>
        <end position="236"/>
    </location>
</feature>
<dbReference type="PANTHER" id="PTHR22752:SF10">
    <property type="entry name" value="G-PROTEIN COUPLED RECEPTOR 161"/>
    <property type="match status" value="1"/>
</dbReference>
<evidence type="ECO:0000313" key="18">
    <source>
        <dbReference type="Proteomes" id="UP001152795"/>
    </source>
</evidence>
<evidence type="ECO:0000256" key="7">
    <source>
        <dbReference type="ARBA" id="ARBA00023040"/>
    </source>
</evidence>
<feature type="transmembrane region" description="Helical" evidence="16">
    <location>
        <begin position="481"/>
        <end position="504"/>
    </location>
</feature>
<evidence type="ECO:0000256" key="10">
    <source>
        <dbReference type="ARBA" id="ARBA00023157"/>
    </source>
</evidence>
<dbReference type="InterPro" id="IPR017452">
    <property type="entry name" value="GPCR_Rhodpsn_7TM"/>
</dbReference>
<keyword evidence="3" id="KW-0217">Developmental protein</keyword>
<dbReference type="SUPFAM" id="SSF81321">
    <property type="entry name" value="Family A G protein-coupled receptor-like"/>
    <property type="match status" value="1"/>
</dbReference>
<evidence type="ECO:0000256" key="2">
    <source>
        <dbReference type="ARBA" id="ARBA00004651"/>
    </source>
</evidence>
<evidence type="ECO:0000256" key="4">
    <source>
        <dbReference type="ARBA" id="ARBA00022475"/>
    </source>
</evidence>
<comment type="subcellular location">
    <subcellularLocation>
        <location evidence="2">Cell membrane</location>
        <topology evidence="2">Multi-pass membrane protein</topology>
    </subcellularLocation>
    <subcellularLocation>
        <location evidence="1">Cell projection</location>
        <location evidence="1">Cilium membrane</location>
    </subcellularLocation>
</comment>
<dbReference type="Pfam" id="PF00001">
    <property type="entry name" value="7tm_1"/>
    <property type="match status" value="1"/>
</dbReference>
<dbReference type="PRINTS" id="PR00237">
    <property type="entry name" value="GPCRRHODOPSN"/>
</dbReference>
<comment type="caution">
    <text evidence="17">The sequence shown here is derived from an EMBL/GenBank/DDBJ whole genome shotgun (WGS) entry which is preliminary data.</text>
</comment>
<gene>
    <name evidence="17" type="ORF">PACLA_8A080334</name>
</gene>
<keyword evidence="12" id="KW-0325">Glycoprotein</keyword>
<evidence type="ECO:0000256" key="8">
    <source>
        <dbReference type="ARBA" id="ARBA00023069"/>
    </source>
</evidence>
<dbReference type="Proteomes" id="UP001152795">
    <property type="component" value="Unassembled WGS sequence"/>
</dbReference>
<keyword evidence="5 16" id="KW-0812">Transmembrane</keyword>
<keyword evidence="14" id="KW-0966">Cell projection</keyword>
<dbReference type="InterPro" id="IPR000276">
    <property type="entry name" value="GPCR_Rhodpsn"/>
</dbReference>
<reference evidence="17" key="1">
    <citation type="submission" date="2020-04" db="EMBL/GenBank/DDBJ databases">
        <authorList>
            <person name="Alioto T."/>
            <person name="Alioto T."/>
            <person name="Gomez Garrido J."/>
        </authorList>
    </citation>
    <scope>NUCLEOTIDE SEQUENCE</scope>
    <source>
        <strain evidence="17">A484AB</strain>
    </source>
</reference>
<accession>A0A6S7GNM0</accession>
<feature type="compositionally biased region" description="Polar residues" evidence="15">
    <location>
        <begin position="394"/>
        <end position="406"/>
    </location>
</feature>
<sequence length="523" mass="57415">MTRRTAYRMLVVVYFLSFLLAVIPILTNARYKYHPGTNHCSPSWSNSCAYAAAMTTIAFVLPILGMLVTYTRIFLTLKRKRVHMSKSSTSTMSSTDTRDEDSNSLGNFEDTSTDPSGDDDIRLAAHKILVDAKNANLKYDLQPGASLENLVQKDSTIQQTTAEVTARKTTGRSKEKFVKNAVGVCSSSDHLEEKDLTTKHTTAKPIDCKIFEDSKENIVQNGSEIGSSSKQLQTSSSDEHLPKVNSTVNDTEDKGLGDDSVATVGAYLENQGASNMHDANKTGITCMDMIGTEQKSLGLQVREKDDASTSLSNLSVDGAVNNFSLNMADKKLDSRYVAGIDKVYSVPECSVKGAVIPGINPQGKVSLALPTTSTDNTSDVFDRKGTQTANNKQVSFQNPTNVSPSKTEVKEEGKRSSSIFPVSRSRKAINVLVNRMKKQRAIRHEYKIARTGTILLVSFLVLWMPYVIAHLCFVGNCRTMTLYNVATFLVYTNALANPIIYALTNRAVMQDIRKSMGRLCASR</sequence>
<evidence type="ECO:0000256" key="14">
    <source>
        <dbReference type="ARBA" id="ARBA00023273"/>
    </source>
</evidence>
<evidence type="ECO:0000256" key="11">
    <source>
        <dbReference type="ARBA" id="ARBA00023170"/>
    </source>
</evidence>